<accession>A0A0M0KI62</accession>
<reference evidence="1" key="1">
    <citation type="submission" date="2015-08" db="EMBL/GenBank/DDBJ databases">
        <title>Complete DNA Sequence of Pseudomonas syringae pv. actinidiae, the Causal Agent of Kiwifruit Canker Disease.</title>
        <authorList>
            <person name="Rikkerink E.H.A."/>
            <person name="Fineran P.C."/>
        </authorList>
    </citation>
    <scope>NUCLEOTIDE SEQUENCE</scope>
    <source>
        <strain evidence="1">DSM 13666</strain>
    </source>
</reference>
<gene>
    <name evidence="1" type="ORF">AMD02_06465</name>
</gene>
<dbReference type="PATRIC" id="fig|136160.3.peg.1598"/>
<sequence length="141" mass="16704">MAKTYGLIGVYSRIVNKIEDSKKYLSLAIEMNIQSGNHKSLFVNELRLAHTYQWETNYHKSNKLFKKLKEQSESDTEHSNYLDFVYQHYGKNLFDQSEYQLALKYVKKALRIRVEKGNKELIDSTEYAINICNEKIKQIKE</sequence>
<dbReference type="SUPFAM" id="SSF48452">
    <property type="entry name" value="TPR-like"/>
    <property type="match status" value="1"/>
</dbReference>
<accession>A0A4Y7WYW8</accession>
<dbReference type="EMBL" id="LILD01000001">
    <property type="protein sequence ID" value="KOO38535.1"/>
    <property type="molecule type" value="Genomic_DNA"/>
</dbReference>
<dbReference type="RefSeq" id="WP_053430810.1">
    <property type="nucleotide sequence ID" value="NZ_LILD02000013.1"/>
</dbReference>
<dbReference type="Gene3D" id="1.25.40.10">
    <property type="entry name" value="Tetratricopeptide repeat domain"/>
    <property type="match status" value="1"/>
</dbReference>
<name>A0A0M0KI62_ALKHA</name>
<comment type="caution">
    <text evidence="1">The sequence shown here is derived from an EMBL/GenBank/DDBJ whole genome shotgun (WGS) entry which is preliminary data.</text>
</comment>
<dbReference type="InterPro" id="IPR011990">
    <property type="entry name" value="TPR-like_helical_dom_sf"/>
</dbReference>
<dbReference type="AlphaFoldDB" id="A0A0M0KI62"/>
<evidence type="ECO:0008006" key="2">
    <source>
        <dbReference type="Google" id="ProtNLM"/>
    </source>
</evidence>
<protein>
    <recommendedName>
        <fullName evidence="2">Tetratricopeptide repeat-containing protein</fullName>
    </recommendedName>
</protein>
<proteinExistence type="predicted"/>
<evidence type="ECO:0000313" key="1">
    <source>
        <dbReference type="EMBL" id="KOO38535.1"/>
    </source>
</evidence>
<organism evidence="1">
    <name type="scientific">Halalkalibacterium halodurans</name>
    <name type="common">Bacillus halodurans</name>
    <dbReference type="NCBI Taxonomy" id="86665"/>
    <lineage>
        <taxon>Bacteria</taxon>
        <taxon>Bacillati</taxon>
        <taxon>Bacillota</taxon>
        <taxon>Bacilli</taxon>
        <taxon>Bacillales</taxon>
        <taxon>Bacillaceae</taxon>
        <taxon>Halalkalibacterium (ex Joshi et al. 2022)</taxon>
    </lineage>
</organism>